<comment type="caution">
    <text evidence="1">The sequence shown here is derived from an EMBL/GenBank/DDBJ whole genome shotgun (WGS) entry which is preliminary data.</text>
</comment>
<reference evidence="1 2" key="1">
    <citation type="submission" date="2020-05" db="EMBL/GenBank/DDBJ databases">
        <title>Azospirillum oleiclasticum sp. nov, a nitrogen-fixing and heavy crude oil-emulsifying bacterium isolated from the crude oil of Yumen Oilfield.</title>
        <authorList>
            <person name="Wu D."/>
            <person name="Cai M."/>
            <person name="Zhang X."/>
        </authorList>
    </citation>
    <scope>NUCLEOTIDE SEQUENCE [LARGE SCALE GENOMIC DNA]</scope>
    <source>
        <strain evidence="1 2">ROY-1-1-2</strain>
    </source>
</reference>
<proteinExistence type="predicted"/>
<dbReference type="EMBL" id="JABFDB010000005">
    <property type="protein sequence ID" value="NYZ20050.1"/>
    <property type="molecule type" value="Genomic_DNA"/>
</dbReference>
<accession>A0ABX2T8B8</accession>
<dbReference type="Proteomes" id="UP000584642">
    <property type="component" value="Unassembled WGS sequence"/>
</dbReference>
<evidence type="ECO:0000313" key="2">
    <source>
        <dbReference type="Proteomes" id="UP000584642"/>
    </source>
</evidence>
<sequence>MFKVKKQADRTFWHEVVVHVPNDSGATTKVDYDIRFNLLTKAQEDELLKVPGDDYEEEWFKRHLCGWKRIEDEDGKAIEFSMEAALDILFQDRPHRTAILTAYHQATNGQRRKN</sequence>
<organism evidence="1 2">
    <name type="scientific">Azospirillum oleiclasticum</name>
    <dbReference type="NCBI Taxonomy" id="2735135"/>
    <lineage>
        <taxon>Bacteria</taxon>
        <taxon>Pseudomonadati</taxon>
        <taxon>Pseudomonadota</taxon>
        <taxon>Alphaproteobacteria</taxon>
        <taxon>Rhodospirillales</taxon>
        <taxon>Azospirillaceae</taxon>
        <taxon>Azospirillum</taxon>
    </lineage>
</organism>
<gene>
    <name evidence="1" type="ORF">HND93_10020</name>
</gene>
<dbReference type="RefSeq" id="WP_180281817.1">
    <property type="nucleotide sequence ID" value="NZ_JABFDB010000005.1"/>
</dbReference>
<name>A0ABX2T8B8_9PROT</name>
<evidence type="ECO:0000313" key="1">
    <source>
        <dbReference type="EMBL" id="NYZ20050.1"/>
    </source>
</evidence>
<protein>
    <submittedName>
        <fullName evidence="1">Uncharacterized protein</fullName>
    </submittedName>
</protein>
<keyword evidence="2" id="KW-1185">Reference proteome</keyword>